<feature type="domain" description="Replication-associated protein ORF2/G2P" evidence="2">
    <location>
        <begin position="107"/>
        <end position="210"/>
    </location>
</feature>
<dbReference type="InterPro" id="IPR056906">
    <property type="entry name" value="ORF2/G2P_dom"/>
</dbReference>
<reference evidence="3 4" key="1">
    <citation type="submission" date="2020-08" db="EMBL/GenBank/DDBJ databases">
        <title>Genome public.</title>
        <authorList>
            <person name="Liu C."/>
            <person name="Sun Q."/>
        </authorList>
    </citation>
    <scope>NUCLEOTIDE SEQUENCE [LARGE SCALE GENOMIC DNA]</scope>
    <source>
        <strain evidence="3 4">BX17</strain>
    </source>
</reference>
<accession>A0A8I0DRE6</accession>
<organism evidence="3 4">
    <name type="scientific">Blautia segnis</name>
    <dbReference type="NCBI Taxonomy" id="2763030"/>
    <lineage>
        <taxon>Bacteria</taxon>
        <taxon>Bacillati</taxon>
        <taxon>Bacillota</taxon>
        <taxon>Clostridia</taxon>
        <taxon>Lachnospirales</taxon>
        <taxon>Lachnospiraceae</taxon>
        <taxon>Blautia</taxon>
    </lineage>
</organism>
<feature type="region of interest" description="Disordered" evidence="1">
    <location>
        <begin position="301"/>
        <end position="322"/>
    </location>
</feature>
<dbReference type="EMBL" id="JACOOT010000023">
    <property type="protein sequence ID" value="MBC5651471.1"/>
    <property type="molecule type" value="Genomic_DNA"/>
</dbReference>
<evidence type="ECO:0000256" key="1">
    <source>
        <dbReference type="SAM" id="MobiDB-lite"/>
    </source>
</evidence>
<feature type="compositionally biased region" description="Basic and acidic residues" evidence="1">
    <location>
        <begin position="303"/>
        <end position="322"/>
    </location>
</feature>
<gene>
    <name evidence="3" type="ORF">H8S54_10175</name>
</gene>
<dbReference type="RefSeq" id="WP_186901449.1">
    <property type="nucleotide sequence ID" value="NZ_JACOOT010000023.1"/>
</dbReference>
<evidence type="ECO:0000259" key="2">
    <source>
        <dbReference type="Pfam" id="PF23343"/>
    </source>
</evidence>
<keyword evidence="4" id="KW-1185">Reference proteome</keyword>
<protein>
    <recommendedName>
        <fullName evidence="2">Replication-associated protein ORF2/G2P domain-containing protein</fullName>
    </recommendedName>
</protein>
<comment type="caution">
    <text evidence="3">The sequence shown here is derived from an EMBL/GenBank/DDBJ whole genome shotgun (WGS) entry which is preliminary data.</text>
</comment>
<evidence type="ECO:0000313" key="4">
    <source>
        <dbReference type="Proteomes" id="UP000652847"/>
    </source>
</evidence>
<name>A0A8I0DRE6_9FIRM</name>
<dbReference type="Proteomes" id="UP000652847">
    <property type="component" value="Unassembled WGS sequence"/>
</dbReference>
<sequence>MARKRGMQYIPYDYEAAYNKAMEDMHEWFIENLFQHRKKVIYALKEITAGDQFEIEIYPQFRSMDEVPPEGRTIKKDNNKAQKNLNDKNARKYVERLINENFSDRDIWMTLTYDDEHLPPDGDVDAAIKNVQKYIRRINYQRKKRGLPNAKYVYVTAYNPDAEIRWHHHIVMDGALDMETVESCWKQSSRNEVRRLQTDENGLSGMANYIVEEKNRVPSEKRWNSSQGLRDPRIKVVHSKRPAAGGSYKKIGSFVDKMVKDRDSIPETLKKWYPDMDFTNAAVYYNDFNCMFYIHARMRKRRSTGEKTNKTDKTGIEKSRFI</sequence>
<proteinExistence type="predicted"/>
<evidence type="ECO:0000313" key="3">
    <source>
        <dbReference type="EMBL" id="MBC5651471.1"/>
    </source>
</evidence>
<dbReference type="AlphaFoldDB" id="A0A8I0DRE6"/>
<dbReference type="Pfam" id="PF23343">
    <property type="entry name" value="REP_ORF2-G2P"/>
    <property type="match status" value="1"/>
</dbReference>